<protein>
    <submittedName>
        <fullName evidence="2">Uncharacterized protein</fullName>
    </submittedName>
</protein>
<sequence>MGLRFGPKVRVEDHDRSEDDPAQPIMSEMSCKEFEHELGNPKNNAEDNTTSGSQNWNKPWSSSDQGKHPGRNSNRNTKASGHCKDETVAVGSGKSLTAPFDVR</sequence>
<feature type="compositionally biased region" description="Polar residues" evidence="1">
    <location>
        <begin position="41"/>
        <end position="64"/>
    </location>
</feature>
<comment type="caution">
    <text evidence="2">The sequence shown here is derived from an EMBL/GenBank/DDBJ whole genome shotgun (WGS) entry which is preliminary data.</text>
</comment>
<organism evidence="2 3">
    <name type="scientific">Lithocarpus litseifolius</name>
    <dbReference type="NCBI Taxonomy" id="425828"/>
    <lineage>
        <taxon>Eukaryota</taxon>
        <taxon>Viridiplantae</taxon>
        <taxon>Streptophyta</taxon>
        <taxon>Embryophyta</taxon>
        <taxon>Tracheophyta</taxon>
        <taxon>Spermatophyta</taxon>
        <taxon>Magnoliopsida</taxon>
        <taxon>eudicotyledons</taxon>
        <taxon>Gunneridae</taxon>
        <taxon>Pentapetalae</taxon>
        <taxon>rosids</taxon>
        <taxon>fabids</taxon>
        <taxon>Fagales</taxon>
        <taxon>Fagaceae</taxon>
        <taxon>Lithocarpus</taxon>
    </lineage>
</organism>
<evidence type="ECO:0000256" key="1">
    <source>
        <dbReference type="SAM" id="MobiDB-lite"/>
    </source>
</evidence>
<feature type="compositionally biased region" description="Basic and acidic residues" evidence="1">
    <location>
        <begin position="9"/>
        <end position="19"/>
    </location>
</feature>
<dbReference type="AlphaFoldDB" id="A0AAW2CPT5"/>
<feature type="compositionally biased region" description="Basic and acidic residues" evidence="1">
    <location>
        <begin position="30"/>
        <end position="39"/>
    </location>
</feature>
<name>A0AAW2CPT5_9ROSI</name>
<feature type="region of interest" description="Disordered" evidence="1">
    <location>
        <begin position="1"/>
        <end position="103"/>
    </location>
</feature>
<evidence type="ECO:0000313" key="2">
    <source>
        <dbReference type="EMBL" id="KAL0000206.1"/>
    </source>
</evidence>
<evidence type="ECO:0000313" key="3">
    <source>
        <dbReference type="Proteomes" id="UP001459277"/>
    </source>
</evidence>
<accession>A0AAW2CPT5</accession>
<proteinExistence type="predicted"/>
<reference evidence="2 3" key="1">
    <citation type="submission" date="2024-01" db="EMBL/GenBank/DDBJ databases">
        <title>A telomere-to-telomere, gap-free genome of sweet tea (Lithocarpus litseifolius).</title>
        <authorList>
            <person name="Zhou J."/>
        </authorList>
    </citation>
    <scope>NUCLEOTIDE SEQUENCE [LARGE SCALE GENOMIC DNA]</scope>
    <source>
        <strain evidence="2">Zhou-2022a</strain>
        <tissue evidence="2">Leaf</tissue>
    </source>
</reference>
<gene>
    <name evidence="2" type="ORF">SO802_019808</name>
</gene>
<keyword evidence="3" id="KW-1185">Reference proteome</keyword>
<dbReference type="Proteomes" id="UP001459277">
    <property type="component" value="Unassembled WGS sequence"/>
</dbReference>
<dbReference type="EMBL" id="JAZDWU010000006">
    <property type="protein sequence ID" value="KAL0000206.1"/>
    <property type="molecule type" value="Genomic_DNA"/>
</dbReference>